<dbReference type="PANTHER" id="PTHR46929">
    <property type="entry name" value="EXPRESSED PROTEIN"/>
    <property type="match status" value="1"/>
</dbReference>
<protein>
    <submittedName>
        <fullName evidence="2">L10-interacting MYB domain-containing-like protein isoform X2</fullName>
    </submittedName>
</protein>
<feature type="domain" description="Myb/SANT-like" evidence="1">
    <location>
        <begin position="32"/>
        <end position="126"/>
    </location>
</feature>
<accession>A0A443N3K4</accession>
<dbReference type="PANTHER" id="PTHR46929:SF3">
    <property type="entry name" value="MYB_SANT-LIKE DOMAIN-CONTAINING PROTEIN"/>
    <property type="match status" value="1"/>
</dbReference>
<gene>
    <name evidence="2" type="ORF">CKAN_00136000</name>
</gene>
<dbReference type="OrthoDB" id="686198at2759"/>
<dbReference type="InterPro" id="IPR024752">
    <property type="entry name" value="Myb/SANT-like_dom"/>
</dbReference>
<dbReference type="Proteomes" id="UP000283530">
    <property type="component" value="Unassembled WGS sequence"/>
</dbReference>
<reference evidence="2 3" key="1">
    <citation type="journal article" date="2019" name="Nat. Plants">
        <title>Stout camphor tree genome fills gaps in understanding of flowering plant genome evolution.</title>
        <authorList>
            <person name="Chaw S.M."/>
            <person name="Liu Y.C."/>
            <person name="Wu Y.W."/>
            <person name="Wang H.Y."/>
            <person name="Lin C.I."/>
            <person name="Wu C.S."/>
            <person name="Ke H.M."/>
            <person name="Chang L.Y."/>
            <person name="Hsu C.Y."/>
            <person name="Yang H.T."/>
            <person name="Sudianto E."/>
            <person name="Hsu M.H."/>
            <person name="Wu K.P."/>
            <person name="Wang L.N."/>
            <person name="Leebens-Mack J.H."/>
            <person name="Tsai I.J."/>
        </authorList>
    </citation>
    <scope>NUCLEOTIDE SEQUENCE [LARGE SCALE GENOMIC DNA]</scope>
    <source>
        <strain evidence="3">cv. Chaw 1501</strain>
        <tissue evidence="2">Young leaves</tissue>
    </source>
</reference>
<proteinExistence type="predicted"/>
<sequence>MDNEICGEDVECINVGKSSGKKYGRREKKNTTWMESADEYLVDILIEQINLGRNDRTGWTTKRWREIERKMKEKYGRECVKDKIKNRLRTLKHNYNHIKTLMGLSGFGWDDVTKKVTASDQVWDDYITDRTALVPLMSLIFQHGYQLKINNDIDVEKRSPRTDELYECHRRERIFIEDEDNDDRSDETNNEEFDSQYAYRLQDAMALEMWDANANRRAR</sequence>
<evidence type="ECO:0000313" key="3">
    <source>
        <dbReference type="Proteomes" id="UP000283530"/>
    </source>
</evidence>
<dbReference type="AlphaFoldDB" id="A0A443N3K4"/>
<keyword evidence="3" id="KW-1185">Reference proteome</keyword>
<comment type="caution">
    <text evidence="2">The sequence shown here is derived from an EMBL/GenBank/DDBJ whole genome shotgun (WGS) entry which is preliminary data.</text>
</comment>
<evidence type="ECO:0000259" key="1">
    <source>
        <dbReference type="Pfam" id="PF12776"/>
    </source>
</evidence>
<organism evidence="2 3">
    <name type="scientific">Cinnamomum micranthum f. kanehirae</name>
    <dbReference type="NCBI Taxonomy" id="337451"/>
    <lineage>
        <taxon>Eukaryota</taxon>
        <taxon>Viridiplantae</taxon>
        <taxon>Streptophyta</taxon>
        <taxon>Embryophyta</taxon>
        <taxon>Tracheophyta</taxon>
        <taxon>Spermatophyta</taxon>
        <taxon>Magnoliopsida</taxon>
        <taxon>Magnoliidae</taxon>
        <taxon>Laurales</taxon>
        <taxon>Lauraceae</taxon>
        <taxon>Cinnamomum</taxon>
    </lineage>
</organism>
<dbReference type="Pfam" id="PF12776">
    <property type="entry name" value="Myb_DNA-bind_3"/>
    <property type="match status" value="1"/>
</dbReference>
<dbReference type="EMBL" id="QPKB01000001">
    <property type="protein sequence ID" value="RWR73107.1"/>
    <property type="molecule type" value="Genomic_DNA"/>
</dbReference>
<name>A0A443N3K4_9MAGN</name>
<evidence type="ECO:0000313" key="2">
    <source>
        <dbReference type="EMBL" id="RWR73107.1"/>
    </source>
</evidence>